<sequence>MDTQTARHYHERTKHRLDAYAKGPQYLDWDQQPNPFRRFAGTEVVELPLWDASSLPAPLTGEGMGMGGIAALLQRSLGLSAWKQFGPDRWALRCNPSSGNLHPTEGYIVATGIEGLQDGVYHYAPHEHALERRGKIAPDPTSAPQCLLGLSSIAWREAWKYGERAFRYVQLDAGHALGAIRYAAAVLGLQVELLPVTDADISTLLGLDRAADFDGAETEHPDMLLRLYARTPEHPAFLPKIHEWYGKANALGGYPHPDWPIIDDVTKATTNTRRGVWHTPSSQPAPEPQPRLIPLIQQRRSAQAFSGKNSTLPQATFQQMLAALLPDANRTPWDVWNLPTRLHPVFFVHRVEGLPPGLYALPRHQEAKSQLQAAMNPDFHWQKPVGCPDDLPLYWLLEADARKAARTLSCHQDIASTSAFSLGMLAEFDAGLAEGASVYRHLYWEAGLLGQVLYLEAEAAGVRGTGIGCFFDDSVHEVLGLAGTQFQSLYHFTVGSPIVDARLETLPPYAHLSSERFHLNGNCSTMTEIEELAALKARIASVFARREQLKQAMGEGSMPPRQGFRALESVDAELSALDSHFKQLWDAQQVRPNNM</sequence>
<evidence type="ECO:0000259" key="1">
    <source>
        <dbReference type="Pfam" id="PF00881"/>
    </source>
</evidence>
<dbReference type="AlphaFoldDB" id="A0A656HJR5"/>
<dbReference type="Proteomes" id="UP000005317">
    <property type="component" value="Unassembled WGS sequence"/>
</dbReference>
<dbReference type="InterPro" id="IPR000415">
    <property type="entry name" value="Nitroreductase-like"/>
</dbReference>
<feature type="domain" description="Nitroreductase" evidence="1">
    <location>
        <begin position="296"/>
        <end position="495"/>
    </location>
</feature>
<dbReference type="PANTHER" id="PTHR42741:SF3">
    <property type="entry name" value="NITROREDUCTASE FAMILY PROTEIN"/>
    <property type="match status" value="1"/>
</dbReference>
<dbReference type="SUPFAM" id="SSF55469">
    <property type="entry name" value="FMN-dependent nitroreductase-like"/>
    <property type="match status" value="2"/>
</dbReference>
<evidence type="ECO:0000313" key="2">
    <source>
        <dbReference type="EMBL" id="EIJ36324.1"/>
    </source>
</evidence>
<dbReference type="InterPro" id="IPR029479">
    <property type="entry name" value="Nitroreductase"/>
</dbReference>
<evidence type="ECO:0000313" key="3">
    <source>
        <dbReference type="Proteomes" id="UP000005317"/>
    </source>
</evidence>
<dbReference type="PANTHER" id="PTHR42741">
    <property type="entry name" value="NITROREDUCTASE FAMILY PROTEIN"/>
    <property type="match status" value="1"/>
</dbReference>
<protein>
    <submittedName>
        <fullName evidence="2">SagB-type dehydrogenase domain-containing protein</fullName>
    </submittedName>
</protein>
<dbReference type="Gene3D" id="3.40.109.10">
    <property type="entry name" value="NADH Oxidase"/>
    <property type="match status" value="2"/>
</dbReference>
<dbReference type="Pfam" id="PF00881">
    <property type="entry name" value="Nitroreductase"/>
    <property type="match status" value="1"/>
</dbReference>
<gene>
    <name evidence="2" type="ORF">Thini_3823</name>
</gene>
<dbReference type="CDD" id="cd02142">
    <property type="entry name" value="McbC_SagB-like_oxidoreductase"/>
    <property type="match status" value="2"/>
</dbReference>
<reference evidence="3" key="1">
    <citation type="journal article" date="2011" name="Stand. Genomic Sci.">
        <title>Genome sequence of the filamentous, gliding Thiothrix nivea neotype strain (JP2(T)).</title>
        <authorList>
            <person name="Lapidus A."/>
            <person name="Nolan M."/>
            <person name="Lucas S."/>
            <person name="Glavina Del Rio T."/>
            <person name="Tice H."/>
            <person name="Cheng J.F."/>
            <person name="Tapia R."/>
            <person name="Han C."/>
            <person name="Goodwin L."/>
            <person name="Pitluck S."/>
            <person name="Liolios K."/>
            <person name="Pagani I."/>
            <person name="Ivanova N."/>
            <person name="Huntemann M."/>
            <person name="Mavromatis K."/>
            <person name="Mikhailova N."/>
            <person name="Pati A."/>
            <person name="Chen A."/>
            <person name="Palaniappan K."/>
            <person name="Land M."/>
            <person name="Brambilla E.M."/>
            <person name="Rohde M."/>
            <person name="Abt B."/>
            <person name="Verbarg S."/>
            <person name="Goker M."/>
            <person name="Bristow J."/>
            <person name="Eisen J.A."/>
            <person name="Markowitz V."/>
            <person name="Hugenholtz P."/>
            <person name="Kyrpides N.C."/>
            <person name="Klenk H.P."/>
            <person name="Woyke T."/>
        </authorList>
    </citation>
    <scope>NUCLEOTIDE SEQUENCE [LARGE SCALE GENOMIC DNA]</scope>
    <source>
        <strain evidence="3">ATCC 35100 / DSM 5205 / JP2</strain>
    </source>
</reference>
<organism evidence="2 3">
    <name type="scientific">Thiothrix nivea (strain ATCC 35100 / DSM 5205 / JP2)</name>
    <dbReference type="NCBI Taxonomy" id="870187"/>
    <lineage>
        <taxon>Bacteria</taxon>
        <taxon>Pseudomonadati</taxon>
        <taxon>Pseudomonadota</taxon>
        <taxon>Gammaproteobacteria</taxon>
        <taxon>Thiotrichales</taxon>
        <taxon>Thiotrichaceae</taxon>
        <taxon>Thiothrix</taxon>
    </lineage>
</organism>
<proteinExistence type="predicted"/>
<dbReference type="EMBL" id="JH651384">
    <property type="protein sequence ID" value="EIJ36324.1"/>
    <property type="molecule type" value="Genomic_DNA"/>
</dbReference>
<accession>A0A656HJR5</accession>
<name>A0A656HJR5_THINJ</name>
<dbReference type="RefSeq" id="WP_002710200.1">
    <property type="nucleotide sequence ID" value="NZ_JH651384.1"/>
</dbReference>
<keyword evidence="3" id="KW-1185">Reference proteome</keyword>
<dbReference type="GO" id="GO:0016491">
    <property type="term" value="F:oxidoreductase activity"/>
    <property type="evidence" value="ECO:0007669"/>
    <property type="project" value="InterPro"/>
</dbReference>